<dbReference type="SUPFAM" id="SSF49899">
    <property type="entry name" value="Concanavalin A-like lectins/glucanases"/>
    <property type="match status" value="1"/>
</dbReference>
<protein>
    <submittedName>
        <fullName evidence="3">Laminin subunit alpha-3-like</fullName>
    </submittedName>
</protein>
<feature type="domain" description="Laminin G" evidence="2">
    <location>
        <begin position="1"/>
        <end position="147"/>
    </location>
</feature>
<proteinExistence type="predicted"/>
<sequence length="174" mass="19719">MALIKEPNRKSQLFKFHTHSPGTDAFLFFTENEESYFCVFLERGFLVLRGRQANKELRVQSPDQVSLSDQQFAVSIADRFVVRYGTKQISADNAGTNFRRFYMGGLPAWLRQRHNLTVTSFRGCVGRLTANAETVEYNRTIGVTGGCPVSLLVNEEEKMCTAEIQIIPVHVSLH</sequence>
<dbReference type="EMBL" id="JAAVVJ010000017">
    <property type="protein sequence ID" value="KAF7203316.1"/>
    <property type="molecule type" value="Genomic_DNA"/>
</dbReference>
<dbReference type="InterPro" id="IPR001791">
    <property type="entry name" value="Laminin_G"/>
</dbReference>
<dbReference type="Gene3D" id="2.60.120.200">
    <property type="match status" value="1"/>
</dbReference>
<gene>
    <name evidence="3" type="ORF">G4P62_016341</name>
</gene>
<dbReference type="Pfam" id="PF02210">
    <property type="entry name" value="Laminin_G_2"/>
    <property type="match status" value="1"/>
</dbReference>
<dbReference type="KEGG" id="nfu:107393376"/>
<dbReference type="CDD" id="cd00110">
    <property type="entry name" value="LamG"/>
    <property type="match status" value="1"/>
</dbReference>
<evidence type="ECO:0000313" key="3">
    <source>
        <dbReference type="EMBL" id="KAF7203316.1"/>
    </source>
</evidence>
<evidence type="ECO:0000313" key="4">
    <source>
        <dbReference type="Proteomes" id="UP000822369"/>
    </source>
</evidence>
<evidence type="ECO:0000259" key="2">
    <source>
        <dbReference type="PROSITE" id="PS50025"/>
    </source>
</evidence>
<comment type="caution">
    <text evidence="1">Lacks conserved residue(s) required for the propagation of feature annotation.</text>
</comment>
<dbReference type="AlphaFoldDB" id="A0A9D2XJI1"/>
<dbReference type="Proteomes" id="UP000822369">
    <property type="component" value="Chromosome 17"/>
</dbReference>
<organism evidence="3 4">
    <name type="scientific">Nothobranchius furzeri</name>
    <name type="common">Turquoise killifish</name>
    <dbReference type="NCBI Taxonomy" id="105023"/>
    <lineage>
        <taxon>Eukaryota</taxon>
        <taxon>Metazoa</taxon>
        <taxon>Chordata</taxon>
        <taxon>Craniata</taxon>
        <taxon>Vertebrata</taxon>
        <taxon>Euteleostomi</taxon>
        <taxon>Actinopterygii</taxon>
        <taxon>Neopterygii</taxon>
        <taxon>Teleostei</taxon>
        <taxon>Neoteleostei</taxon>
        <taxon>Acanthomorphata</taxon>
        <taxon>Ovalentaria</taxon>
        <taxon>Atherinomorphae</taxon>
        <taxon>Cyprinodontiformes</taxon>
        <taxon>Nothobranchiidae</taxon>
        <taxon>Nothobranchius</taxon>
    </lineage>
</organism>
<comment type="caution">
    <text evidence="3">The sequence shown here is derived from an EMBL/GenBank/DDBJ whole genome shotgun (WGS) entry which is preliminary data.</text>
</comment>
<name>A0A9D2XJI1_NOTFU</name>
<reference evidence="3" key="1">
    <citation type="submission" date="2020-03" db="EMBL/GenBank/DDBJ databases">
        <title>Intra-Species Differences in Population Size shape Life History and Genome Evolution.</title>
        <authorList>
            <person name="Willemsen D."/>
            <person name="Cui R."/>
            <person name="Valenzano D.R."/>
        </authorList>
    </citation>
    <scope>NUCLEOTIDE SEQUENCE</scope>
    <source>
        <strain evidence="3">GRZ</strain>
        <tissue evidence="3">Whole</tissue>
    </source>
</reference>
<evidence type="ECO:0000256" key="1">
    <source>
        <dbReference type="PROSITE-ProRule" id="PRU00122"/>
    </source>
</evidence>
<dbReference type="InterPro" id="IPR013320">
    <property type="entry name" value="ConA-like_dom_sf"/>
</dbReference>
<accession>A0A9D2XJI1</accession>
<dbReference type="PROSITE" id="PS50025">
    <property type="entry name" value="LAM_G_DOMAIN"/>
    <property type="match status" value="1"/>
</dbReference>